<keyword evidence="3" id="KW-1185">Reference proteome</keyword>
<reference evidence="2" key="1">
    <citation type="journal article" date="2023" name="Mol. Phylogenet. Evol.">
        <title>Genome-scale phylogeny and comparative genomics of the fungal order Sordariales.</title>
        <authorList>
            <person name="Hensen N."/>
            <person name="Bonometti L."/>
            <person name="Westerberg I."/>
            <person name="Brannstrom I.O."/>
            <person name="Guillou S."/>
            <person name="Cros-Aarteil S."/>
            <person name="Calhoun S."/>
            <person name="Haridas S."/>
            <person name="Kuo A."/>
            <person name="Mondo S."/>
            <person name="Pangilinan J."/>
            <person name="Riley R."/>
            <person name="LaButti K."/>
            <person name="Andreopoulos B."/>
            <person name="Lipzen A."/>
            <person name="Chen C."/>
            <person name="Yan M."/>
            <person name="Daum C."/>
            <person name="Ng V."/>
            <person name="Clum A."/>
            <person name="Steindorff A."/>
            <person name="Ohm R.A."/>
            <person name="Martin F."/>
            <person name="Silar P."/>
            <person name="Natvig D.O."/>
            <person name="Lalanne C."/>
            <person name="Gautier V."/>
            <person name="Ament-Velasquez S.L."/>
            <person name="Kruys A."/>
            <person name="Hutchinson M.I."/>
            <person name="Powell A.J."/>
            <person name="Barry K."/>
            <person name="Miller A.N."/>
            <person name="Grigoriev I.V."/>
            <person name="Debuchy R."/>
            <person name="Gladieux P."/>
            <person name="Hiltunen Thoren M."/>
            <person name="Johannesson H."/>
        </authorList>
    </citation>
    <scope>NUCLEOTIDE SEQUENCE</scope>
    <source>
        <strain evidence="2">SMH4131-1</strain>
    </source>
</reference>
<evidence type="ECO:0000256" key="1">
    <source>
        <dbReference type="SAM" id="Phobius"/>
    </source>
</evidence>
<evidence type="ECO:0000313" key="3">
    <source>
        <dbReference type="Proteomes" id="UP001286456"/>
    </source>
</evidence>
<reference evidence="2" key="2">
    <citation type="submission" date="2023-06" db="EMBL/GenBank/DDBJ databases">
        <authorList>
            <consortium name="Lawrence Berkeley National Laboratory"/>
            <person name="Haridas S."/>
            <person name="Hensen N."/>
            <person name="Bonometti L."/>
            <person name="Westerberg I."/>
            <person name="Brannstrom I.O."/>
            <person name="Guillou S."/>
            <person name="Cros-Aarteil S."/>
            <person name="Calhoun S."/>
            <person name="Kuo A."/>
            <person name="Mondo S."/>
            <person name="Pangilinan J."/>
            <person name="Riley R."/>
            <person name="Labutti K."/>
            <person name="Andreopoulos B."/>
            <person name="Lipzen A."/>
            <person name="Chen C."/>
            <person name="Yanf M."/>
            <person name="Daum C."/>
            <person name="Ng V."/>
            <person name="Clum A."/>
            <person name="Steindorff A."/>
            <person name="Ohm R."/>
            <person name="Martin F."/>
            <person name="Silar P."/>
            <person name="Natvig D."/>
            <person name="Lalanne C."/>
            <person name="Gautier V."/>
            <person name="Ament-Velasquez S.L."/>
            <person name="Kruys A."/>
            <person name="Hutchinson M.I."/>
            <person name="Powell A.J."/>
            <person name="Barry K."/>
            <person name="Miller A.N."/>
            <person name="Grigoriev I.V."/>
            <person name="Debuchy R."/>
            <person name="Gladieux P."/>
            <person name="Thoren M.H."/>
            <person name="Johannesson H."/>
        </authorList>
    </citation>
    <scope>NUCLEOTIDE SEQUENCE</scope>
    <source>
        <strain evidence="2">SMH4131-1</strain>
    </source>
</reference>
<proteinExistence type="predicted"/>
<gene>
    <name evidence="2" type="ORF">B0T19DRAFT_118851</name>
</gene>
<evidence type="ECO:0000313" key="2">
    <source>
        <dbReference type="EMBL" id="KAK3333185.1"/>
    </source>
</evidence>
<keyword evidence="1" id="KW-0472">Membrane</keyword>
<dbReference type="EMBL" id="JAUEPO010000002">
    <property type="protein sequence ID" value="KAK3333185.1"/>
    <property type="molecule type" value="Genomic_DNA"/>
</dbReference>
<sequence length="99" mass="11242">MFSFFFLVCLEIRYITYYRSSFLVFSALGAAWLFVCMYCMYLYYLIQGLCGGGLFLSFVLRGCMIFPSLEGCLPVPGSYQVPGTYVVGNFARVVHGEEM</sequence>
<keyword evidence="1" id="KW-1133">Transmembrane helix</keyword>
<protein>
    <submittedName>
        <fullName evidence="2">Uncharacterized protein</fullName>
    </submittedName>
</protein>
<comment type="caution">
    <text evidence="2">The sequence shown here is derived from an EMBL/GenBank/DDBJ whole genome shotgun (WGS) entry which is preliminary data.</text>
</comment>
<dbReference type="AlphaFoldDB" id="A0AAE0MI84"/>
<dbReference type="Proteomes" id="UP001286456">
    <property type="component" value="Unassembled WGS sequence"/>
</dbReference>
<accession>A0AAE0MI84</accession>
<name>A0AAE0MI84_9PEZI</name>
<feature type="transmembrane region" description="Helical" evidence="1">
    <location>
        <begin position="41"/>
        <end position="60"/>
    </location>
</feature>
<organism evidence="2 3">
    <name type="scientific">Cercophora scortea</name>
    <dbReference type="NCBI Taxonomy" id="314031"/>
    <lineage>
        <taxon>Eukaryota</taxon>
        <taxon>Fungi</taxon>
        <taxon>Dikarya</taxon>
        <taxon>Ascomycota</taxon>
        <taxon>Pezizomycotina</taxon>
        <taxon>Sordariomycetes</taxon>
        <taxon>Sordariomycetidae</taxon>
        <taxon>Sordariales</taxon>
        <taxon>Lasiosphaeriaceae</taxon>
        <taxon>Cercophora</taxon>
    </lineage>
</organism>
<feature type="transmembrane region" description="Helical" evidence="1">
    <location>
        <begin position="16"/>
        <end position="35"/>
    </location>
</feature>
<keyword evidence="1" id="KW-0812">Transmembrane</keyword>